<dbReference type="EC" id="3.5.-.-" evidence="2"/>
<evidence type="ECO:0000259" key="1">
    <source>
        <dbReference type="Pfam" id="PF07969"/>
    </source>
</evidence>
<dbReference type="GO" id="GO:0016787">
    <property type="term" value="F:hydrolase activity"/>
    <property type="evidence" value="ECO:0007669"/>
    <property type="project" value="UniProtKB-KW"/>
</dbReference>
<dbReference type="RefSeq" id="WP_262874085.1">
    <property type="nucleotide sequence ID" value="NZ_BAABKW010000012.1"/>
</dbReference>
<dbReference type="InterPro" id="IPR013108">
    <property type="entry name" value="Amidohydro_3"/>
</dbReference>
<feature type="domain" description="Amidohydrolase 3" evidence="1">
    <location>
        <begin position="48"/>
        <end position="541"/>
    </location>
</feature>
<dbReference type="InterPro" id="IPR032466">
    <property type="entry name" value="Metal_Hydrolase"/>
</dbReference>
<dbReference type="SUPFAM" id="SSF51338">
    <property type="entry name" value="Composite domain of metallo-dependent hydrolases"/>
    <property type="match status" value="1"/>
</dbReference>
<evidence type="ECO:0000313" key="3">
    <source>
        <dbReference type="Proteomes" id="UP001596507"/>
    </source>
</evidence>
<accession>A0ABW2HD55</accession>
<protein>
    <submittedName>
        <fullName evidence="2">Amidohydrolase</fullName>
        <ecNumber evidence="2">3.5.-.-</ecNumber>
    </submittedName>
</protein>
<gene>
    <name evidence="2" type="ORF">ACFQRL_09325</name>
</gene>
<reference evidence="3" key="1">
    <citation type="journal article" date="2019" name="Int. J. Syst. Evol. Microbiol.">
        <title>The Global Catalogue of Microorganisms (GCM) 10K type strain sequencing project: providing services to taxonomists for standard genome sequencing and annotation.</title>
        <authorList>
            <consortium name="The Broad Institute Genomics Platform"/>
            <consortium name="The Broad Institute Genome Sequencing Center for Infectious Disease"/>
            <person name="Wu L."/>
            <person name="Ma J."/>
        </authorList>
    </citation>
    <scope>NUCLEOTIDE SEQUENCE [LARGE SCALE GENOMIC DNA]</scope>
    <source>
        <strain evidence="3">CGMCC 1.15772</strain>
    </source>
</reference>
<organism evidence="2 3">
    <name type="scientific">Microbacterium fluvii</name>
    <dbReference type="NCBI Taxonomy" id="415215"/>
    <lineage>
        <taxon>Bacteria</taxon>
        <taxon>Bacillati</taxon>
        <taxon>Actinomycetota</taxon>
        <taxon>Actinomycetes</taxon>
        <taxon>Micrococcales</taxon>
        <taxon>Microbacteriaceae</taxon>
        <taxon>Microbacterium</taxon>
    </lineage>
</organism>
<evidence type="ECO:0000313" key="2">
    <source>
        <dbReference type="EMBL" id="MFC7269157.1"/>
    </source>
</evidence>
<proteinExistence type="predicted"/>
<dbReference type="Proteomes" id="UP001596507">
    <property type="component" value="Unassembled WGS sequence"/>
</dbReference>
<sequence>MELDALIENGRIWTGDPRRPWATRLGVFAGRVVGIDEQLDGVTAARRMDLGGAPAVPGFHDAHLHFSLYGHRLLQVDVSAAACADLDALYSAVAAAVADATPGEWILGAGYDQNKIGAHPTRRMLDAVAPHNPVYLEHTSGHMGVANSAAFAVGGFDLRSMPAVDGGLVELDAEGLPTGLLQERAQELVSELFLPVPLARHRRGSVLASRDLVRLGITSITEPGIGVPGQIGRTPIEIRAYQDGIDAGDIRVRLSVMPYVRALHDLGDIGGGDTGWGLDLGIRSGFGDDRLRISGVKVLSDGSLIGRTAAVCCDFHDSPGNTGLLIQDERELGELIIAAHRNGWQVATHAIGDRALDVVMDAVDEAQRLFPRHDPRHRIEHCGISRPDQLDRVAALGLIPDPQGTFLSETGDGLLAAVGEDRADLLYRMASWLERGIELPGSTDAPIVGADPIASISAMVNRRTEQGRPIGPAEAITPLQALRAYTYGSAYAAREERMKGTIARGMLADLAVLSDDLLAVSPERIGEVTVGATIIGGHLVHDTGAVRVA</sequence>
<dbReference type="InterPro" id="IPR011059">
    <property type="entry name" value="Metal-dep_hydrolase_composite"/>
</dbReference>
<dbReference type="SUPFAM" id="SSF51556">
    <property type="entry name" value="Metallo-dependent hydrolases"/>
    <property type="match status" value="1"/>
</dbReference>
<dbReference type="Gene3D" id="3.10.310.70">
    <property type="match status" value="1"/>
</dbReference>
<keyword evidence="3" id="KW-1185">Reference proteome</keyword>
<dbReference type="PANTHER" id="PTHR22642">
    <property type="entry name" value="IMIDAZOLONEPROPIONASE"/>
    <property type="match status" value="1"/>
</dbReference>
<comment type="caution">
    <text evidence="2">The sequence shown here is derived from an EMBL/GenBank/DDBJ whole genome shotgun (WGS) entry which is preliminary data.</text>
</comment>
<dbReference type="EMBL" id="JBHTBE010000002">
    <property type="protein sequence ID" value="MFC7269157.1"/>
    <property type="molecule type" value="Genomic_DNA"/>
</dbReference>
<name>A0ABW2HD55_9MICO</name>
<dbReference type="CDD" id="cd01300">
    <property type="entry name" value="YtcJ_like"/>
    <property type="match status" value="1"/>
</dbReference>
<dbReference type="PANTHER" id="PTHR22642:SF2">
    <property type="entry name" value="PROTEIN LONG AFTER FAR-RED 3"/>
    <property type="match status" value="1"/>
</dbReference>
<keyword evidence="2" id="KW-0378">Hydrolase</keyword>
<dbReference type="InterPro" id="IPR033932">
    <property type="entry name" value="YtcJ-like"/>
</dbReference>
<dbReference type="Gene3D" id="2.30.40.10">
    <property type="entry name" value="Urease, subunit C, domain 1"/>
    <property type="match status" value="1"/>
</dbReference>
<dbReference type="Pfam" id="PF07969">
    <property type="entry name" value="Amidohydro_3"/>
    <property type="match status" value="1"/>
</dbReference>
<dbReference type="Gene3D" id="3.20.20.140">
    <property type="entry name" value="Metal-dependent hydrolases"/>
    <property type="match status" value="1"/>
</dbReference>